<feature type="non-terminal residue" evidence="1">
    <location>
        <position position="1"/>
    </location>
</feature>
<organism evidence="1 2">
    <name type="scientific">Trachymyrmex cornetzi</name>
    <dbReference type="NCBI Taxonomy" id="471704"/>
    <lineage>
        <taxon>Eukaryota</taxon>
        <taxon>Metazoa</taxon>
        <taxon>Ecdysozoa</taxon>
        <taxon>Arthropoda</taxon>
        <taxon>Hexapoda</taxon>
        <taxon>Insecta</taxon>
        <taxon>Pterygota</taxon>
        <taxon>Neoptera</taxon>
        <taxon>Endopterygota</taxon>
        <taxon>Hymenoptera</taxon>
        <taxon>Apocrita</taxon>
        <taxon>Aculeata</taxon>
        <taxon>Formicoidea</taxon>
        <taxon>Formicidae</taxon>
        <taxon>Myrmicinae</taxon>
        <taxon>Trachymyrmex</taxon>
    </lineage>
</organism>
<proteinExistence type="predicted"/>
<dbReference type="AlphaFoldDB" id="A0A151J2H2"/>
<dbReference type="STRING" id="471704.A0A151J2H2"/>
<reference evidence="1 2" key="1">
    <citation type="submission" date="2015-09" db="EMBL/GenBank/DDBJ databases">
        <title>Trachymyrmex cornetzi WGS genome.</title>
        <authorList>
            <person name="Nygaard S."/>
            <person name="Hu H."/>
            <person name="Boomsma J."/>
            <person name="Zhang G."/>
        </authorList>
    </citation>
    <scope>NUCLEOTIDE SEQUENCE [LARGE SCALE GENOMIC DNA]</scope>
    <source>
        <strain evidence="1">Tcor2-1</strain>
        <tissue evidence="1">Whole body</tissue>
    </source>
</reference>
<protein>
    <recommendedName>
        <fullName evidence="3">Vitellogenin domain-containing protein</fullName>
    </recommendedName>
</protein>
<evidence type="ECO:0000313" key="1">
    <source>
        <dbReference type="EMBL" id="KYN16230.1"/>
    </source>
</evidence>
<sequence length="234" mass="27648">YLGIFTNVSKESDFDPEYLFEMNKLTIKYKPHTKSTEVSSRITCHPFQTDSLRCFMHDITYVTSTNRTTDINNRFEVDQWFEMKFFEYSRGVQDVRVTEKEPTKFVKSFMKDIIDQFNIGQIGDIEFEKNADRFKKDGYMGIEKTPIGKCITMYITESGRYKKDTYKETDPNFQIRLLNGPFDQKDIRVRIEKKRGECTYSSPYAELLDKGQVVCTHMFSIKNELLNVSFNNFL</sequence>
<name>A0A151J2H2_9HYME</name>
<dbReference type="Proteomes" id="UP000078492">
    <property type="component" value="Unassembled WGS sequence"/>
</dbReference>
<keyword evidence="2" id="KW-1185">Reference proteome</keyword>
<evidence type="ECO:0000313" key="2">
    <source>
        <dbReference type="Proteomes" id="UP000078492"/>
    </source>
</evidence>
<evidence type="ECO:0008006" key="3">
    <source>
        <dbReference type="Google" id="ProtNLM"/>
    </source>
</evidence>
<gene>
    <name evidence="1" type="ORF">ALC57_11516</name>
</gene>
<dbReference type="EMBL" id="KQ980396">
    <property type="protein sequence ID" value="KYN16230.1"/>
    <property type="molecule type" value="Genomic_DNA"/>
</dbReference>
<accession>A0A151J2H2</accession>